<sequence length="274" mass="31777">MNSTQSDERITDKLQSKHALLLLDYHHLTPPHPYLAMTIQVRSKRRILPKRSIVDVDFVSPTTHNLQDLLLNSIPSKKDYSVIHQLFGGEEKTKELPQVVVGQPKRREKEDALTSFFHQHSIIPLGVSTSSDVQKKIESSKQQEDLRHDQESAKEPKSQEETRTVREDRTERKQSLEPVIVIEQGARKRSRDKKRPKTSFMVPPSKLPKRPRHHDTIKILKASNALNWVVDGKDQDPRKSDVGKVRQRQLQARLGRLLIPKKKSRHQGIWQMKH</sequence>
<evidence type="ECO:0000313" key="2">
    <source>
        <dbReference type="EMBL" id="EIE92245.1"/>
    </source>
</evidence>
<proteinExistence type="predicted"/>
<feature type="region of interest" description="Disordered" evidence="1">
    <location>
        <begin position="128"/>
        <end position="213"/>
    </location>
</feature>
<evidence type="ECO:0000313" key="3">
    <source>
        <dbReference type="Proteomes" id="UP000009138"/>
    </source>
</evidence>
<evidence type="ECO:0000256" key="1">
    <source>
        <dbReference type="SAM" id="MobiDB-lite"/>
    </source>
</evidence>
<keyword evidence="3" id="KW-1185">Reference proteome</keyword>
<dbReference type="AlphaFoldDB" id="I1CUW5"/>
<dbReference type="InParanoid" id="I1CUW5"/>
<dbReference type="OrthoDB" id="2272101at2759"/>
<protein>
    <submittedName>
        <fullName evidence="2">Uncharacterized protein</fullName>
    </submittedName>
</protein>
<feature type="compositionally biased region" description="Basic and acidic residues" evidence="1">
    <location>
        <begin position="133"/>
        <end position="175"/>
    </location>
</feature>
<dbReference type="Proteomes" id="UP000009138">
    <property type="component" value="Unassembled WGS sequence"/>
</dbReference>
<dbReference type="GeneID" id="93624017"/>
<feature type="compositionally biased region" description="Basic residues" evidence="1">
    <location>
        <begin position="187"/>
        <end position="197"/>
    </location>
</feature>
<dbReference type="VEuPathDB" id="FungiDB:RO3G_17052"/>
<accession>I1CUW5</accession>
<reference evidence="2 3" key="1">
    <citation type="journal article" date="2009" name="PLoS Genet.">
        <title>Genomic analysis of the basal lineage fungus Rhizopus oryzae reveals a whole-genome duplication.</title>
        <authorList>
            <person name="Ma L.-J."/>
            <person name="Ibrahim A.S."/>
            <person name="Skory C."/>
            <person name="Grabherr M.G."/>
            <person name="Burger G."/>
            <person name="Butler M."/>
            <person name="Elias M."/>
            <person name="Idnurm A."/>
            <person name="Lang B.F."/>
            <person name="Sone T."/>
            <person name="Abe A."/>
            <person name="Calvo S.E."/>
            <person name="Corrochano L.M."/>
            <person name="Engels R."/>
            <person name="Fu J."/>
            <person name="Hansberg W."/>
            <person name="Kim J.-M."/>
            <person name="Kodira C.D."/>
            <person name="Koehrsen M.J."/>
            <person name="Liu B."/>
            <person name="Miranda-Saavedra D."/>
            <person name="O'Leary S."/>
            <person name="Ortiz-Castellanos L."/>
            <person name="Poulter R."/>
            <person name="Rodriguez-Romero J."/>
            <person name="Ruiz-Herrera J."/>
            <person name="Shen Y.-Q."/>
            <person name="Zeng Q."/>
            <person name="Galagan J."/>
            <person name="Birren B.W."/>
            <person name="Cuomo C.A."/>
            <person name="Wickes B.L."/>
        </authorList>
    </citation>
    <scope>NUCLEOTIDE SEQUENCE [LARGE SCALE GENOMIC DNA]</scope>
    <source>
        <strain evidence="3">RA 99-880 / ATCC MYA-4621 / FGSC 9543 / NRRL 43880</strain>
    </source>
</reference>
<dbReference type="EMBL" id="CH476755">
    <property type="protein sequence ID" value="EIE92245.1"/>
    <property type="molecule type" value="Genomic_DNA"/>
</dbReference>
<organism evidence="2 3">
    <name type="scientific">Rhizopus delemar (strain RA 99-880 / ATCC MYA-4621 / FGSC 9543 / NRRL 43880)</name>
    <name type="common">Mucormycosis agent</name>
    <name type="synonym">Rhizopus arrhizus var. delemar</name>
    <dbReference type="NCBI Taxonomy" id="246409"/>
    <lineage>
        <taxon>Eukaryota</taxon>
        <taxon>Fungi</taxon>
        <taxon>Fungi incertae sedis</taxon>
        <taxon>Mucoromycota</taxon>
        <taxon>Mucoromycotina</taxon>
        <taxon>Mucoromycetes</taxon>
        <taxon>Mucorales</taxon>
        <taxon>Mucorineae</taxon>
        <taxon>Rhizopodaceae</taxon>
        <taxon>Rhizopus</taxon>
    </lineage>
</organism>
<name>I1CUW5_RHIO9</name>
<gene>
    <name evidence="2" type="ORF">RO3G_17052</name>
</gene>
<dbReference type="STRING" id="246409.I1CUW5"/>
<dbReference type="RefSeq" id="XP_067527641.1">
    <property type="nucleotide sequence ID" value="XM_067671636.1"/>
</dbReference>